<dbReference type="GO" id="GO:0004523">
    <property type="term" value="F:RNA-DNA hybrid ribonuclease activity"/>
    <property type="evidence" value="ECO:0007669"/>
    <property type="project" value="InterPro"/>
</dbReference>
<evidence type="ECO:0000313" key="3">
    <source>
        <dbReference type="Proteomes" id="UP000257109"/>
    </source>
</evidence>
<protein>
    <recommendedName>
        <fullName evidence="1">RNase H type-1 domain-containing protein</fullName>
    </recommendedName>
</protein>
<comment type="caution">
    <text evidence="2">The sequence shown here is derived from an EMBL/GenBank/DDBJ whole genome shotgun (WGS) entry which is preliminary data.</text>
</comment>
<dbReference type="STRING" id="157652.A0A371HR00"/>
<dbReference type="PANTHER" id="PTHR48475">
    <property type="entry name" value="RIBONUCLEASE H"/>
    <property type="match status" value="1"/>
</dbReference>
<feature type="domain" description="RNase H type-1" evidence="1">
    <location>
        <begin position="16"/>
        <end position="129"/>
    </location>
</feature>
<accession>A0A371HR00</accession>
<dbReference type="CDD" id="cd09279">
    <property type="entry name" value="RNase_HI_like"/>
    <property type="match status" value="1"/>
</dbReference>
<dbReference type="InterPro" id="IPR012337">
    <property type="entry name" value="RNaseH-like_sf"/>
</dbReference>
<reference evidence="2" key="1">
    <citation type="submission" date="2018-05" db="EMBL/GenBank/DDBJ databases">
        <title>Draft genome of Mucuna pruriens seed.</title>
        <authorList>
            <person name="Nnadi N.E."/>
            <person name="Vos R."/>
            <person name="Hasami M.H."/>
            <person name="Devisetty U.K."/>
            <person name="Aguiy J.C."/>
        </authorList>
    </citation>
    <scope>NUCLEOTIDE SEQUENCE [LARGE SCALE GENOMIC DNA]</scope>
    <source>
        <strain evidence="2">JCA_2017</strain>
    </source>
</reference>
<dbReference type="SUPFAM" id="SSF53098">
    <property type="entry name" value="Ribonuclease H-like"/>
    <property type="match status" value="1"/>
</dbReference>
<proteinExistence type="predicted"/>
<dbReference type="GO" id="GO:0003676">
    <property type="term" value="F:nucleic acid binding"/>
    <property type="evidence" value="ECO:0007669"/>
    <property type="project" value="InterPro"/>
</dbReference>
<dbReference type="PANTHER" id="PTHR48475:SF1">
    <property type="entry name" value="RNASE H TYPE-1 DOMAIN-CONTAINING PROTEIN"/>
    <property type="match status" value="1"/>
</dbReference>
<dbReference type="Proteomes" id="UP000257109">
    <property type="component" value="Unassembled WGS sequence"/>
</dbReference>
<dbReference type="EMBL" id="QJKJ01001926">
    <property type="protein sequence ID" value="RDY05213.1"/>
    <property type="molecule type" value="Genomic_DNA"/>
</dbReference>
<dbReference type="Gene3D" id="3.30.420.10">
    <property type="entry name" value="Ribonuclease H-like superfamily/Ribonuclease H"/>
    <property type="match status" value="1"/>
</dbReference>
<dbReference type="OrthoDB" id="1740934at2759"/>
<name>A0A371HR00_MUCPR</name>
<dbReference type="InterPro" id="IPR036397">
    <property type="entry name" value="RNaseH_sf"/>
</dbReference>
<evidence type="ECO:0000259" key="1">
    <source>
        <dbReference type="PROSITE" id="PS50879"/>
    </source>
</evidence>
<dbReference type="AlphaFoldDB" id="A0A371HR00"/>
<sequence length="129" mass="14726">MALLEYDIVYINQKAIKGSALLWFDGASNLLGNGIGAVLASLESQYFPFSVRLGFNSTNNMAEYEACAMGITMALEYQIKKLKVYDNSALVIYQLREEWETRNAKLIPYHDHIMVMGEQFDEISFHYIP</sequence>
<dbReference type="InterPro" id="IPR002156">
    <property type="entry name" value="RNaseH_domain"/>
</dbReference>
<organism evidence="2 3">
    <name type="scientific">Mucuna pruriens</name>
    <name type="common">Velvet bean</name>
    <name type="synonym">Dolichos pruriens</name>
    <dbReference type="NCBI Taxonomy" id="157652"/>
    <lineage>
        <taxon>Eukaryota</taxon>
        <taxon>Viridiplantae</taxon>
        <taxon>Streptophyta</taxon>
        <taxon>Embryophyta</taxon>
        <taxon>Tracheophyta</taxon>
        <taxon>Spermatophyta</taxon>
        <taxon>Magnoliopsida</taxon>
        <taxon>eudicotyledons</taxon>
        <taxon>Gunneridae</taxon>
        <taxon>Pentapetalae</taxon>
        <taxon>rosids</taxon>
        <taxon>fabids</taxon>
        <taxon>Fabales</taxon>
        <taxon>Fabaceae</taxon>
        <taxon>Papilionoideae</taxon>
        <taxon>50 kb inversion clade</taxon>
        <taxon>NPAAA clade</taxon>
        <taxon>indigoferoid/millettioid clade</taxon>
        <taxon>Phaseoleae</taxon>
        <taxon>Mucuna</taxon>
    </lineage>
</organism>
<dbReference type="Pfam" id="PF13456">
    <property type="entry name" value="RVT_3"/>
    <property type="match status" value="1"/>
</dbReference>
<gene>
    <name evidence="2" type="ORF">CR513_10999</name>
</gene>
<feature type="non-terminal residue" evidence="2">
    <location>
        <position position="1"/>
    </location>
</feature>
<keyword evidence="3" id="KW-1185">Reference proteome</keyword>
<evidence type="ECO:0000313" key="2">
    <source>
        <dbReference type="EMBL" id="RDY05213.1"/>
    </source>
</evidence>
<dbReference type="PROSITE" id="PS50879">
    <property type="entry name" value="RNASE_H_1"/>
    <property type="match status" value="1"/>
</dbReference>